<accession>A0AAD0KKN0</accession>
<dbReference type="GO" id="GO:0008745">
    <property type="term" value="F:N-acetylmuramoyl-L-alanine amidase activity"/>
    <property type="evidence" value="ECO:0007669"/>
    <property type="project" value="InterPro"/>
</dbReference>
<dbReference type="EMBL" id="CP021965">
    <property type="protein sequence ID" value="AWV34929.1"/>
    <property type="molecule type" value="Genomic_DNA"/>
</dbReference>
<evidence type="ECO:0000313" key="2">
    <source>
        <dbReference type="Proteomes" id="UP000249163"/>
    </source>
</evidence>
<sequence length="135" mass="15055">MGSNWTALSVIENGQIGVSLDRSLNTNPAGIKGANTDAVTVEIVGNFDIGGDIMLEFQKQSAVHLYACLADKFALPIDTEHIVYHHWYSSKGVKIVDFKTGKSISNSLLVRRVRVQRFGEMEIQSKQLKRDLFQM</sequence>
<protein>
    <recommendedName>
        <fullName evidence="3">N-acetylmuramoyl-L-alanine amidase domain-containing protein</fullName>
    </recommendedName>
</protein>
<dbReference type="Gene3D" id="3.40.80.10">
    <property type="entry name" value="Peptidoglycan recognition protein-like"/>
    <property type="match status" value="1"/>
</dbReference>
<organism evidence="1 2">
    <name type="scientific">Paenibacillus odorifer</name>
    <dbReference type="NCBI Taxonomy" id="189426"/>
    <lineage>
        <taxon>Bacteria</taxon>
        <taxon>Bacillati</taxon>
        <taxon>Bacillota</taxon>
        <taxon>Bacilli</taxon>
        <taxon>Bacillales</taxon>
        <taxon>Paenibacillaceae</taxon>
        <taxon>Paenibacillus</taxon>
    </lineage>
</organism>
<reference evidence="1 2" key="1">
    <citation type="submission" date="2017-06" db="EMBL/GenBank/DDBJ databases">
        <title>Complete genome sequence of Paenibacillus odorifer CBA7130.</title>
        <authorList>
            <person name="Nam Y.-D."/>
            <person name="Kang J."/>
            <person name="Chung W.-H."/>
        </authorList>
    </citation>
    <scope>NUCLEOTIDE SEQUENCE [LARGE SCALE GENOMIC DNA]</scope>
    <source>
        <strain evidence="1 2">CBA7130</strain>
    </source>
</reference>
<dbReference type="Proteomes" id="UP000249163">
    <property type="component" value="Chromosome"/>
</dbReference>
<dbReference type="RefSeq" id="WP_111504955.1">
    <property type="nucleotide sequence ID" value="NZ_CP021965.1"/>
</dbReference>
<gene>
    <name evidence="1" type="ORF">CD191_21125</name>
</gene>
<dbReference type="InterPro" id="IPR036505">
    <property type="entry name" value="Amidase/PGRP_sf"/>
</dbReference>
<evidence type="ECO:0000313" key="1">
    <source>
        <dbReference type="EMBL" id="AWV34929.1"/>
    </source>
</evidence>
<name>A0AAD0KKN0_9BACL</name>
<proteinExistence type="predicted"/>
<dbReference type="SUPFAM" id="SSF55846">
    <property type="entry name" value="N-acetylmuramoyl-L-alanine amidase-like"/>
    <property type="match status" value="1"/>
</dbReference>
<dbReference type="AlphaFoldDB" id="A0AAD0KKN0"/>
<dbReference type="GO" id="GO:0009253">
    <property type="term" value="P:peptidoglycan catabolic process"/>
    <property type="evidence" value="ECO:0007669"/>
    <property type="project" value="InterPro"/>
</dbReference>
<evidence type="ECO:0008006" key="3">
    <source>
        <dbReference type="Google" id="ProtNLM"/>
    </source>
</evidence>